<dbReference type="Proteomes" id="UP000183200">
    <property type="component" value="Unassembled WGS sequence"/>
</dbReference>
<proteinExistence type="predicted"/>
<name>A0A1H0AXY4_9SPHI</name>
<evidence type="ECO:0000313" key="1">
    <source>
        <dbReference type="EMBL" id="SDN38268.1"/>
    </source>
</evidence>
<dbReference type="InterPro" id="IPR034660">
    <property type="entry name" value="DinB/YfiT-like"/>
</dbReference>
<keyword evidence="2" id="KW-1185">Reference proteome</keyword>
<evidence type="ECO:0000313" key="2">
    <source>
        <dbReference type="Proteomes" id="UP000183200"/>
    </source>
</evidence>
<dbReference type="STRING" id="430522.BFS30_19630"/>
<organism evidence="1 2">
    <name type="scientific">Pedobacter steynii</name>
    <dbReference type="NCBI Taxonomy" id="430522"/>
    <lineage>
        <taxon>Bacteria</taxon>
        <taxon>Pseudomonadati</taxon>
        <taxon>Bacteroidota</taxon>
        <taxon>Sphingobacteriia</taxon>
        <taxon>Sphingobacteriales</taxon>
        <taxon>Sphingobacteriaceae</taxon>
        <taxon>Pedobacter</taxon>
    </lineage>
</organism>
<dbReference type="EMBL" id="FNGY01000007">
    <property type="protein sequence ID" value="SDN38268.1"/>
    <property type="molecule type" value="Genomic_DNA"/>
</dbReference>
<dbReference type="OrthoDB" id="67041at2"/>
<gene>
    <name evidence="1" type="ORF">SAMN05421820_107240</name>
</gene>
<reference evidence="2" key="1">
    <citation type="submission" date="2016-10" db="EMBL/GenBank/DDBJ databases">
        <authorList>
            <person name="Varghese N."/>
            <person name="Submissions S."/>
        </authorList>
    </citation>
    <scope>NUCLEOTIDE SEQUENCE [LARGE SCALE GENOMIC DNA]</scope>
    <source>
        <strain evidence="2">DSM 19110</strain>
    </source>
</reference>
<dbReference type="SUPFAM" id="SSF109854">
    <property type="entry name" value="DinB/YfiT-like putative metalloenzymes"/>
    <property type="match status" value="1"/>
</dbReference>
<protein>
    <submittedName>
        <fullName evidence="1">DinB superfamily protein</fullName>
    </submittedName>
</protein>
<sequence>MENSIKGLLELLQELYVGVHDSPSWVIDAKPGHGFTAAIETISAEQASTPIVKGGSTIAAHTEHLRWSLYFALEFYKGNRPSSDWETSWKVSEVDEVQWLRLQQDLLEAYLLILEAISKVEDWSDENLLKGTLALLPHAAYHLGAVKQMMLVVKEN</sequence>
<dbReference type="AlphaFoldDB" id="A0A1H0AXY4"/>
<accession>A0A1H0AXY4</accession>
<dbReference type="RefSeq" id="WP_074610450.1">
    <property type="nucleotide sequence ID" value="NZ_FNGY01000007.1"/>
</dbReference>